<keyword evidence="3" id="KW-1185">Reference proteome</keyword>
<dbReference type="AlphaFoldDB" id="A0A9N9GT98"/>
<proteinExistence type="predicted"/>
<comment type="caution">
    <text evidence="2">The sequence shown here is derived from an EMBL/GenBank/DDBJ whole genome shotgun (WGS) entry which is preliminary data.</text>
</comment>
<organism evidence="2 3">
    <name type="scientific">Ambispora gerdemannii</name>
    <dbReference type="NCBI Taxonomy" id="144530"/>
    <lineage>
        <taxon>Eukaryota</taxon>
        <taxon>Fungi</taxon>
        <taxon>Fungi incertae sedis</taxon>
        <taxon>Mucoromycota</taxon>
        <taxon>Glomeromycotina</taxon>
        <taxon>Glomeromycetes</taxon>
        <taxon>Archaeosporales</taxon>
        <taxon>Ambisporaceae</taxon>
        <taxon>Ambispora</taxon>
    </lineage>
</organism>
<evidence type="ECO:0000313" key="2">
    <source>
        <dbReference type="EMBL" id="CAG8623867.1"/>
    </source>
</evidence>
<dbReference type="Proteomes" id="UP000789831">
    <property type="component" value="Unassembled WGS sequence"/>
</dbReference>
<evidence type="ECO:0000313" key="3">
    <source>
        <dbReference type="Proteomes" id="UP000789831"/>
    </source>
</evidence>
<gene>
    <name evidence="2" type="ORF">AGERDE_LOCUS10190</name>
</gene>
<dbReference type="OrthoDB" id="2440524at2759"/>
<sequence>MDRENRDGELLPPRRIRPIEKRSFRIFCISCPPCVWISCCAIWTVILILAIILGSIAYANINQCRKLNVDNISPSVMTYDPNIFSEVKIESFGNYLKGQVFVSQSNSTNSKNATVRIQVAGIGKQGATVQTLSSNSQYSITLTQSGFGSPFEFLAYLTLPPKCSDARVHIIFPQTSQSSNSNGNKDQTVTVATLRSITSNNMDVTLQQNEVPFYDQIFNVTTIKSNIIVENFTANSIMLSSNIGEISGTIGGIYSQLKAASFKGVIQLSVDLTSRLNSFAQYVKTQQQPKIEVETESGNDSTFSGNFSATTDKGHIQPLNTQNINTQTDTQVSGTVPGNLNANLTVVTYKGDINLEF</sequence>
<feature type="transmembrane region" description="Helical" evidence="1">
    <location>
        <begin position="24"/>
        <end position="57"/>
    </location>
</feature>
<accession>A0A9N9GT98</accession>
<reference evidence="2" key="1">
    <citation type="submission" date="2021-06" db="EMBL/GenBank/DDBJ databases">
        <authorList>
            <person name="Kallberg Y."/>
            <person name="Tangrot J."/>
            <person name="Rosling A."/>
        </authorList>
    </citation>
    <scope>NUCLEOTIDE SEQUENCE</scope>
    <source>
        <strain evidence="2">MT106</strain>
    </source>
</reference>
<dbReference type="EMBL" id="CAJVPL010002984">
    <property type="protein sequence ID" value="CAG8623867.1"/>
    <property type="molecule type" value="Genomic_DNA"/>
</dbReference>
<name>A0A9N9GT98_9GLOM</name>
<evidence type="ECO:0000256" key="1">
    <source>
        <dbReference type="SAM" id="Phobius"/>
    </source>
</evidence>
<keyword evidence="1" id="KW-1133">Transmembrane helix</keyword>
<protein>
    <submittedName>
        <fullName evidence="2">8921_t:CDS:1</fullName>
    </submittedName>
</protein>
<keyword evidence="1" id="KW-0812">Transmembrane</keyword>
<keyword evidence="1" id="KW-0472">Membrane</keyword>